<reference evidence="1 2" key="1">
    <citation type="submission" date="2024-01" db="EMBL/GenBank/DDBJ databases">
        <title>The genomes of 5 underutilized Papilionoideae crops provide insights into root nodulation and disease resistanc.</title>
        <authorList>
            <person name="Jiang F."/>
        </authorList>
    </citation>
    <scope>NUCLEOTIDE SEQUENCE [LARGE SCALE GENOMIC DNA]</scope>
    <source>
        <strain evidence="1">LVBAO_FW01</strain>
        <tissue evidence="1">Leaves</tissue>
    </source>
</reference>
<sequence length="184" mass="21072">MELKHSLSENWHWIPITNKLSDTSKAVQGGYGKILNWYGYALTHISTHTWSSVFGAFDVEAIYISHGNIDRKRFKLHKTFLSWNFGTQLLTCCRDNTEKGLSWSGIVFLNVATTESSWHDFLHYRLKKGFLAVLILALSCYHDNTQKRPSMVDVMRKLKKYCCKLPGTSSSFSDIVSHYDGKVA</sequence>
<accession>A0AAN9QLQ4</accession>
<name>A0AAN9QLQ4_CANGL</name>
<gene>
    <name evidence="1" type="ORF">VNO77_20776</name>
</gene>
<organism evidence="1 2">
    <name type="scientific">Canavalia gladiata</name>
    <name type="common">Sword bean</name>
    <name type="synonym">Dolichos gladiatus</name>
    <dbReference type="NCBI Taxonomy" id="3824"/>
    <lineage>
        <taxon>Eukaryota</taxon>
        <taxon>Viridiplantae</taxon>
        <taxon>Streptophyta</taxon>
        <taxon>Embryophyta</taxon>
        <taxon>Tracheophyta</taxon>
        <taxon>Spermatophyta</taxon>
        <taxon>Magnoliopsida</taxon>
        <taxon>eudicotyledons</taxon>
        <taxon>Gunneridae</taxon>
        <taxon>Pentapetalae</taxon>
        <taxon>rosids</taxon>
        <taxon>fabids</taxon>
        <taxon>Fabales</taxon>
        <taxon>Fabaceae</taxon>
        <taxon>Papilionoideae</taxon>
        <taxon>50 kb inversion clade</taxon>
        <taxon>NPAAA clade</taxon>
        <taxon>indigoferoid/millettioid clade</taxon>
        <taxon>Phaseoleae</taxon>
        <taxon>Canavalia</taxon>
    </lineage>
</organism>
<proteinExistence type="predicted"/>
<dbReference type="AlphaFoldDB" id="A0AAN9QLQ4"/>
<keyword evidence="2" id="KW-1185">Reference proteome</keyword>
<dbReference type="Proteomes" id="UP001367508">
    <property type="component" value="Unassembled WGS sequence"/>
</dbReference>
<evidence type="ECO:0000313" key="2">
    <source>
        <dbReference type="Proteomes" id="UP001367508"/>
    </source>
</evidence>
<evidence type="ECO:0000313" key="1">
    <source>
        <dbReference type="EMBL" id="KAK7340082.1"/>
    </source>
</evidence>
<protein>
    <submittedName>
        <fullName evidence="1">Uncharacterized protein</fullName>
    </submittedName>
</protein>
<comment type="caution">
    <text evidence="1">The sequence shown here is derived from an EMBL/GenBank/DDBJ whole genome shotgun (WGS) entry which is preliminary data.</text>
</comment>
<dbReference type="EMBL" id="JAYMYQ010000004">
    <property type="protein sequence ID" value="KAK7340082.1"/>
    <property type="molecule type" value="Genomic_DNA"/>
</dbReference>